<protein>
    <submittedName>
        <fullName evidence="5">Pentatricopeptide repeat-containing protein</fullName>
    </submittedName>
</protein>
<dbReference type="Pfam" id="PF01535">
    <property type="entry name" value="PPR"/>
    <property type="match status" value="5"/>
</dbReference>
<dbReference type="PROSITE" id="PS51375">
    <property type="entry name" value="PPR"/>
    <property type="match status" value="6"/>
</dbReference>
<dbReference type="GO" id="GO:0008270">
    <property type="term" value="F:zinc ion binding"/>
    <property type="evidence" value="ECO:0007669"/>
    <property type="project" value="InterPro"/>
</dbReference>
<feature type="repeat" description="PPR" evidence="3">
    <location>
        <begin position="302"/>
        <end position="332"/>
    </location>
</feature>
<dbReference type="Gene3D" id="1.25.40.10">
    <property type="entry name" value="Tetratricopeptide repeat domain"/>
    <property type="match status" value="3"/>
</dbReference>
<reference evidence="5" key="2">
    <citation type="submission" date="2023-06" db="EMBL/GenBank/DDBJ databases">
        <authorList>
            <person name="Ma L."/>
            <person name="Liu K.-W."/>
            <person name="Li Z."/>
            <person name="Hsiao Y.-Y."/>
            <person name="Qi Y."/>
            <person name="Fu T."/>
            <person name="Tang G."/>
            <person name="Zhang D."/>
            <person name="Sun W.-H."/>
            <person name="Liu D.-K."/>
            <person name="Li Y."/>
            <person name="Chen G.-Z."/>
            <person name="Liu X.-D."/>
            <person name="Liao X.-Y."/>
            <person name="Jiang Y.-T."/>
            <person name="Yu X."/>
            <person name="Hao Y."/>
            <person name="Huang J."/>
            <person name="Zhao X.-W."/>
            <person name="Ke S."/>
            <person name="Chen Y.-Y."/>
            <person name="Wu W.-L."/>
            <person name="Hsu J.-L."/>
            <person name="Lin Y.-F."/>
            <person name="Huang M.-D."/>
            <person name="Li C.-Y."/>
            <person name="Huang L."/>
            <person name="Wang Z.-W."/>
            <person name="Zhao X."/>
            <person name="Zhong W.-Y."/>
            <person name="Peng D.-H."/>
            <person name="Ahmad S."/>
            <person name="Lan S."/>
            <person name="Zhang J.-S."/>
            <person name="Tsai W.-C."/>
            <person name="Van De Peer Y."/>
            <person name="Liu Z.-J."/>
        </authorList>
    </citation>
    <scope>NUCLEOTIDE SEQUENCE</scope>
    <source>
        <strain evidence="5">CP</strain>
        <tissue evidence="5">Leaves</tissue>
    </source>
</reference>
<reference evidence="5" key="1">
    <citation type="journal article" date="2023" name="Nat. Commun.">
        <title>Diploid and tetraploid genomes of Acorus and the evolution of monocots.</title>
        <authorList>
            <person name="Ma L."/>
            <person name="Liu K.W."/>
            <person name="Li Z."/>
            <person name="Hsiao Y.Y."/>
            <person name="Qi Y."/>
            <person name="Fu T."/>
            <person name="Tang G.D."/>
            <person name="Zhang D."/>
            <person name="Sun W.H."/>
            <person name="Liu D.K."/>
            <person name="Li Y."/>
            <person name="Chen G.Z."/>
            <person name="Liu X.D."/>
            <person name="Liao X.Y."/>
            <person name="Jiang Y.T."/>
            <person name="Yu X."/>
            <person name="Hao Y."/>
            <person name="Huang J."/>
            <person name="Zhao X.W."/>
            <person name="Ke S."/>
            <person name="Chen Y.Y."/>
            <person name="Wu W.L."/>
            <person name="Hsu J.L."/>
            <person name="Lin Y.F."/>
            <person name="Huang M.D."/>
            <person name="Li C.Y."/>
            <person name="Huang L."/>
            <person name="Wang Z.W."/>
            <person name="Zhao X."/>
            <person name="Zhong W.Y."/>
            <person name="Peng D.H."/>
            <person name="Ahmad S."/>
            <person name="Lan S."/>
            <person name="Zhang J.S."/>
            <person name="Tsai W.C."/>
            <person name="Van de Peer Y."/>
            <person name="Liu Z.J."/>
        </authorList>
    </citation>
    <scope>NUCLEOTIDE SEQUENCE</scope>
    <source>
        <strain evidence="5">CP</strain>
    </source>
</reference>
<feature type="domain" description="DYW" evidence="4">
    <location>
        <begin position="548"/>
        <end position="640"/>
    </location>
</feature>
<dbReference type="GO" id="GO:0009451">
    <property type="term" value="P:RNA modification"/>
    <property type="evidence" value="ECO:0007669"/>
    <property type="project" value="InterPro"/>
</dbReference>
<gene>
    <name evidence="5" type="primary">PCMP-H38</name>
    <name evidence="5" type="ORF">QJS10_CPA03g01438</name>
</gene>
<sequence>MPTLSNLSLQPKFSLCLHNPPSHSSPSTPPPSHSSILHKIKSCKTTRDLQKLHAQTIKTARIRDTIIAAEILRCYAFTNADGLRNAYSVFEEMHDPNCFAWNTLIRAFSESDDPFEGLLLFRRMLSEGLVGPNRYTFPSALKACARAGRVEEGKQIHGQIIKWRLESDGFVVTSLIRLYAMCGSISDARRLFDEGVGYGDNVVLWNVMIDGYVRHGMFGSAKTLFDRMPHRSVVSWNGLIAGYAQNGFFKEAVDVFREMQGEGVEPNHVTVVSVLPAIARLGNLGLGKWVHAFAEKNKIYVDEVLGSALIDMYSKCGSVDKAVQVFEELPKANAVTWNTLIGGLAMHGRAKDAIECFKALERSGIVPSDVTFIGVLNACSHGGLVDEGRAYFDRMAREYNLKPRIEHYGCMVDMLGRAGLLEEAEELLSSMPMQPDDAILKALLWACRVHCEVELGKRIARRLMELAPREGGCYVLLSNMYASIGDWESVAKVRLLMKELDIRKDPGSSWISIDGVVHEFVVEDDSHPRTKEIYSMLEGMSEKLRLAGYVSDTTQVLLNVEEEEKETALRYHSERIAVAFGLISTKPGSMLRVVKNLRICADCHSSMKLVSKIYCRTIIVRDRNRFHHFKDGSCSCKDYW</sequence>
<dbReference type="Pfam" id="PF20431">
    <property type="entry name" value="E_motif"/>
    <property type="match status" value="1"/>
</dbReference>
<dbReference type="FunFam" id="1.25.40.10:FF:000470">
    <property type="entry name" value="Pentatricopeptide repeat-containing protein At5g66520"/>
    <property type="match status" value="1"/>
</dbReference>
<feature type="repeat" description="PPR" evidence="3">
    <location>
        <begin position="97"/>
        <end position="131"/>
    </location>
</feature>
<dbReference type="NCBIfam" id="TIGR00756">
    <property type="entry name" value="PPR"/>
    <property type="match status" value="5"/>
</dbReference>
<keyword evidence="2" id="KW-0677">Repeat</keyword>
<dbReference type="EMBL" id="JAUJYO010000003">
    <property type="protein sequence ID" value="KAK1321334.1"/>
    <property type="molecule type" value="Genomic_DNA"/>
</dbReference>
<dbReference type="PANTHER" id="PTHR47926">
    <property type="entry name" value="PENTATRICOPEPTIDE REPEAT-CONTAINING PROTEIN"/>
    <property type="match status" value="1"/>
</dbReference>
<evidence type="ECO:0000313" key="6">
    <source>
        <dbReference type="Proteomes" id="UP001180020"/>
    </source>
</evidence>
<feature type="repeat" description="PPR" evidence="3">
    <location>
        <begin position="133"/>
        <end position="167"/>
    </location>
</feature>
<dbReference type="AlphaFoldDB" id="A0AAV9F6T8"/>
<feature type="repeat" description="PPR" evidence="3">
    <location>
        <begin position="232"/>
        <end position="266"/>
    </location>
</feature>
<comment type="caution">
    <text evidence="5">The sequence shown here is derived from an EMBL/GenBank/DDBJ whole genome shotgun (WGS) entry which is preliminary data.</text>
</comment>
<dbReference type="InterPro" id="IPR002885">
    <property type="entry name" value="PPR_rpt"/>
</dbReference>
<proteinExistence type="inferred from homology"/>
<dbReference type="InterPro" id="IPR011990">
    <property type="entry name" value="TPR-like_helical_dom_sf"/>
</dbReference>
<dbReference type="FunFam" id="1.25.40.10:FF:000333">
    <property type="entry name" value="Pentatricopeptide repeat-containing protein"/>
    <property type="match status" value="1"/>
</dbReference>
<evidence type="ECO:0000313" key="5">
    <source>
        <dbReference type="EMBL" id="KAK1321334.1"/>
    </source>
</evidence>
<accession>A0AAV9F6T8</accession>
<organism evidence="5 6">
    <name type="scientific">Acorus calamus</name>
    <name type="common">Sweet flag</name>
    <dbReference type="NCBI Taxonomy" id="4465"/>
    <lineage>
        <taxon>Eukaryota</taxon>
        <taxon>Viridiplantae</taxon>
        <taxon>Streptophyta</taxon>
        <taxon>Embryophyta</taxon>
        <taxon>Tracheophyta</taxon>
        <taxon>Spermatophyta</taxon>
        <taxon>Magnoliopsida</taxon>
        <taxon>Liliopsida</taxon>
        <taxon>Acoraceae</taxon>
        <taxon>Acorus</taxon>
    </lineage>
</organism>
<keyword evidence="6" id="KW-1185">Reference proteome</keyword>
<feature type="repeat" description="PPR" evidence="3">
    <location>
        <begin position="333"/>
        <end position="367"/>
    </location>
</feature>
<dbReference type="PANTHER" id="PTHR47926:SF452">
    <property type="entry name" value="PENTATRICOPEPTIDE REPEAT-CONTAINING PROTEIN"/>
    <property type="match status" value="1"/>
</dbReference>
<evidence type="ECO:0000256" key="3">
    <source>
        <dbReference type="PROSITE-ProRule" id="PRU00708"/>
    </source>
</evidence>
<dbReference type="InterPro" id="IPR046960">
    <property type="entry name" value="PPR_At4g14850-like_plant"/>
</dbReference>
<dbReference type="Pfam" id="PF14432">
    <property type="entry name" value="DYW_deaminase"/>
    <property type="match status" value="1"/>
</dbReference>
<feature type="repeat" description="PPR" evidence="3">
    <location>
        <begin position="201"/>
        <end position="231"/>
    </location>
</feature>
<comment type="similarity">
    <text evidence="1">Belongs to the PPR family. PCMP-H subfamily.</text>
</comment>
<dbReference type="FunFam" id="1.25.40.10:FF:000690">
    <property type="entry name" value="Pentatricopeptide repeat-containing protein"/>
    <property type="match status" value="1"/>
</dbReference>
<name>A0AAV9F6T8_ACOCL</name>
<dbReference type="GO" id="GO:0003729">
    <property type="term" value="F:mRNA binding"/>
    <property type="evidence" value="ECO:0007669"/>
    <property type="project" value="UniProtKB-ARBA"/>
</dbReference>
<dbReference type="InterPro" id="IPR046848">
    <property type="entry name" value="E_motif"/>
</dbReference>
<evidence type="ECO:0000259" key="4">
    <source>
        <dbReference type="Pfam" id="PF14432"/>
    </source>
</evidence>
<evidence type="ECO:0000256" key="1">
    <source>
        <dbReference type="ARBA" id="ARBA00006643"/>
    </source>
</evidence>
<dbReference type="SUPFAM" id="SSF48452">
    <property type="entry name" value="TPR-like"/>
    <property type="match status" value="1"/>
</dbReference>
<evidence type="ECO:0000256" key="2">
    <source>
        <dbReference type="ARBA" id="ARBA00022737"/>
    </source>
</evidence>
<dbReference type="Pfam" id="PF13041">
    <property type="entry name" value="PPR_2"/>
    <property type="match status" value="2"/>
</dbReference>
<dbReference type="InterPro" id="IPR032867">
    <property type="entry name" value="DYW_dom"/>
</dbReference>
<dbReference type="Proteomes" id="UP001180020">
    <property type="component" value="Unassembled WGS sequence"/>
</dbReference>